<dbReference type="Proteomes" id="UP001177260">
    <property type="component" value="Unassembled WGS sequence"/>
</dbReference>
<dbReference type="EMBL" id="JAOPJF010000035">
    <property type="protein sequence ID" value="KAK1143854.1"/>
    <property type="molecule type" value="Genomic_DNA"/>
</dbReference>
<organism evidence="1 2">
    <name type="scientific">Aspergillus melleus</name>
    <dbReference type="NCBI Taxonomy" id="138277"/>
    <lineage>
        <taxon>Eukaryota</taxon>
        <taxon>Fungi</taxon>
        <taxon>Dikarya</taxon>
        <taxon>Ascomycota</taxon>
        <taxon>Pezizomycotina</taxon>
        <taxon>Eurotiomycetes</taxon>
        <taxon>Eurotiomycetidae</taxon>
        <taxon>Eurotiales</taxon>
        <taxon>Aspergillaceae</taxon>
        <taxon>Aspergillus</taxon>
        <taxon>Aspergillus subgen. Circumdati</taxon>
    </lineage>
</organism>
<sequence length="361" mass="40642">MAQNAIGRLFRGQSSGSLRQSVGSLTQKRSYSKNAIPTFTQTSSADLDADLNRFREELFIPFGLRTSQRRMMFRQKYADRLDEEPITVPISETENFTLRPMDPQSRPTNKEAVDVIAKLQTTNDWQNLLPFLSGLHMSHRRLNANRWEWLMRKAGQADALGIVLECAKQSERTNLRLTNAGLVQRLFFELHLKAQQGEFQDPAVSKALRLAQQFASLMEAPEHIDQNPDTDPKRKPAMIGVLLELSSARALNVNAGKDEGRDVRAYAQRLLGSWQLGNFSSEVKDWPSVDQMLRDNVPIYNGMKLALQVHGISNDKSIAPGLKTRINELGILIANQKKLAPEKVQRKPTLGLAQGHLLHQG</sequence>
<reference evidence="1 2" key="1">
    <citation type="journal article" date="2023" name="ACS Omega">
        <title>Identification of the Neoaspergillic Acid Biosynthesis Gene Cluster by Establishing an In Vitro CRISPR-Ribonucleoprotein Genetic System in Aspergillus melleus.</title>
        <authorList>
            <person name="Yuan B."/>
            <person name="Grau M.F."/>
            <person name="Murata R.M."/>
            <person name="Torok T."/>
            <person name="Venkateswaran K."/>
            <person name="Stajich J.E."/>
            <person name="Wang C.C.C."/>
        </authorList>
    </citation>
    <scope>NUCLEOTIDE SEQUENCE [LARGE SCALE GENOMIC DNA]</scope>
    <source>
        <strain evidence="1 2">IMV 1140</strain>
    </source>
</reference>
<name>A0ACC3B0T1_9EURO</name>
<protein>
    <submittedName>
        <fullName evidence="1">Uncharacterized protein</fullName>
    </submittedName>
</protein>
<keyword evidence="2" id="KW-1185">Reference proteome</keyword>
<evidence type="ECO:0000313" key="1">
    <source>
        <dbReference type="EMBL" id="KAK1143854.1"/>
    </source>
</evidence>
<proteinExistence type="predicted"/>
<accession>A0ACC3B0T1</accession>
<evidence type="ECO:0000313" key="2">
    <source>
        <dbReference type="Proteomes" id="UP001177260"/>
    </source>
</evidence>
<comment type="caution">
    <text evidence="1">The sequence shown here is derived from an EMBL/GenBank/DDBJ whole genome shotgun (WGS) entry which is preliminary data.</text>
</comment>
<gene>
    <name evidence="1" type="ORF">N8T08_005967</name>
</gene>